<comment type="catalytic activity">
    <reaction evidence="7">
        <text>[glutaredoxin]-dithiol + arsenate + glutathione + H(+) = glutathionyl-S-S-[glutaredoxin] + arsenite + H2O</text>
        <dbReference type="Rhea" id="RHEA:22016"/>
        <dbReference type="Rhea" id="RHEA-COMP:10729"/>
        <dbReference type="Rhea" id="RHEA-COMP:17668"/>
        <dbReference type="ChEBI" id="CHEBI:15377"/>
        <dbReference type="ChEBI" id="CHEBI:15378"/>
        <dbReference type="ChEBI" id="CHEBI:29242"/>
        <dbReference type="ChEBI" id="CHEBI:29950"/>
        <dbReference type="ChEBI" id="CHEBI:48597"/>
        <dbReference type="ChEBI" id="CHEBI:57925"/>
        <dbReference type="ChEBI" id="CHEBI:146199"/>
        <dbReference type="EC" id="1.20.4.1"/>
    </reaction>
</comment>
<evidence type="ECO:0000256" key="7">
    <source>
        <dbReference type="RuleBase" id="RU362029"/>
    </source>
</evidence>
<reference evidence="10" key="1">
    <citation type="submission" date="2017-09" db="EMBL/GenBank/DDBJ databases">
        <authorList>
            <person name="Palmer M."/>
            <person name="Steenkamp E.T."/>
            <person name="Coetzee M.P."/>
            <person name="Avontuur J.R."/>
            <person name="Van Zyl E."/>
            <person name="Chan W.-Y."/>
            <person name="Blom J."/>
            <person name="Venter S.N."/>
        </authorList>
    </citation>
    <scope>NUCLEOTIDE SEQUENCE [LARGE SCALE GENOMIC DNA]</scope>
    <source>
        <strain evidence="10">QC88-366</strain>
    </source>
</reference>
<dbReference type="EMBL" id="NWUO01000002">
    <property type="protein sequence ID" value="PNS13101.1"/>
    <property type="molecule type" value="Genomic_DNA"/>
</dbReference>
<dbReference type="Proteomes" id="UP000236345">
    <property type="component" value="Unassembled WGS sequence"/>
</dbReference>
<comment type="similarity">
    <text evidence="1 6 7">Belongs to the ArsC family.</text>
</comment>
<evidence type="ECO:0000256" key="3">
    <source>
        <dbReference type="ARBA" id="ARBA00023002"/>
    </source>
</evidence>
<dbReference type="AlphaFoldDB" id="A0A2K1QDI8"/>
<dbReference type="InterPro" id="IPR036249">
    <property type="entry name" value="Thioredoxin-like_sf"/>
</dbReference>
<keyword evidence="10" id="KW-1185">Reference proteome</keyword>
<keyword evidence="3 7" id="KW-0560">Oxidoreductase</keyword>
<accession>A0A2K1QDI8</accession>
<dbReference type="PROSITE" id="PS51353">
    <property type="entry name" value="ARSC"/>
    <property type="match status" value="1"/>
</dbReference>
<name>A0A2K1QDI8_9GAMM</name>
<evidence type="ECO:0000313" key="9">
    <source>
        <dbReference type="EMBL" id="PNS13101.1"/>
    </source>
</evidence>
<dbReference type="OrthoDB" id="9790554at2"/>
<dbReference type="PANTHER" id="PTHR30041:SF5">
    <property type="entry name" value="ARSENATE REDUCTASE-RELATED"/>
    <property type="match status" value="1"/>
</dbReference>
<protein>
    <recommendedName>
        <fullName evidence="5 7">Arsenate reductase</fullName>
        <ecNumber evidence="4 7">1.20.4.1</ecNumber>
    </recommendedName>
</protein>
<comment type="caution">
    <text evidence="9">The sequence shown here is derived from an EMBL/GenBank/DDBJ whole genome shotgun (WGS) entry which is preliminary data.</text>
</comment>
<evidence type="ECO:0000256" key="1">
    <source>
        <dbReference type="ARBA" id="ARBA00007198"/>
    </source>
</evidence>
<dbReference type="InterPro" id="IPR006659">
    <property type="entry name" value="Arsenate_reductase"/>
</dbReference>
<dbReference type="PANTHER" id="PTHR30041">
    <property type="entry name" value="ARSENATE REDUCTASE"/>
    <property type="match status" value="1"/>
</dbReference>
<evidence type="ECO:0000256" key="4">
    <source>
        <dbReference type="ARBA" id="ARBA00038969"/>
    </source>
</evidence>
<evidence type="ECO:0000256" key="6">
    <source>
        <dbReference type="PROSITE-ProRule" id="PRU01282"/>
    </source>
</evidence>
<evidence type="ECO:0000256" key="2">
    <source>
        <dbReference type="ARBA" id="ARBA00022849"/>
    </source>
</evidence>
<organism evidence="9 10">
    <name type="scientific">Mixta theicola</name>
    <dbReference type="NCBI Taxonomy" id="1458355"/>
    <lineage>
        <taxon>Bacteria</taxon>
        <taxon>Pseudomonadati</taxon>
        <taxon>Pseudomonadota</taxon>
        <taxon>Gammaproteobacteria</taxon>
        <taxon>Enterobacterales</taxon>
        <taxon>Erwiniaceae</taxon>
        <taxon>Mixta</taxon>
    </lineage>
</organism>
<gene>
    <name evidence="9" type="primary">arsC</name>
    <name evidence="9" type="ORF">COO59_04095</name>
</gene>
<dbReference type="GO" id="GO:0008794">
    <property type="term" value="F:arsenate reductase (glutaredoxin) activity"/>
    <property type="evidence" value="ECO:0007669"/>
    <property type="project" value="UniProtKB-UniRule"/>
</dbReference>
<dbReference type="NCBIfam" id="NF007456">
    <property type="entry name" value="PRK10026.1"/>
    <property type="match status" value="1"/>
</dbReference>
<dbReference type="EC" id="1.20.4.1" evidence="4 7"/>
<dbReference type="SUPFAM" id="SSF52833">
    <property type="entry name" value="Thioredoxin-like"/>
    <property type="match status" value="1"/>
</dbReference>
<dbReference type="Pfam" id="PF03960">
    <property type="entry name" value="ArsC"/>
    <property type="match status" value="1"/>
</dbReference>
<dbReference type="CDD" id="cd03034">
    <property type="entry name" value="ArsC_ArsC"/>
    <property type="match status" value="1"/>
</dbReference>
<evidence type="ECO:0000256" key="5">
    <source>
        <dbReference type="ARBA" id="ARBA00039879"/>
    </source>
</evidence>
<dbReference type="GO" id="GO:0046685">
    <property type="term" value="P:response to arsenic-containing substance"/>
    <property type="evidence" value="ECO:0007669"/>
    <property type="project" value="UniProtKB-KW"/>
</dbReference>
<evidence type="ECO:0000256" key="8">
    <source>
        <dbReference type="SAM" id="MobiDB-lite"/>
    </source>
</evidence>
<sequence length="145" mass="16403">MSNITIYHNPACGTSRNTLEMIRNSGNEPTIIYYLDTPPSHDELVKLIADMEITVRALLRKNVEPYEQLVLADEQLTDEQLIGFMLQYPILINRPIVVTPQGTRLCRPSEVVLDILPEPQKGAFTKEDGEKVTDESGKRIKSRHG</sequence>
<dbReference type="NCBIfam" id="TIGR00014">
    <property type="entry name" value="arsC"/>
    <property type="match status" value="1"/>
</dbReference>
<keyword evidence="2" id="KW-0059">Arsenical resistance</keyword>
<proteinExistence type="inferred from homology"/>
<dbReference type="Gene3D" id="3.40.30.10">
    <property type="entry name" value="Glutaredoxin"/>
    <property type="match status" value="1"/>
</dbReference>
<dbReference type="RefSeq" id="WP_103058568.1">
    <property type="nucleotide sequence ID" value="NZ_BSOF01000026.1"/>
</dbReference>
<feature type="compositionally biased region" description="Basic and acidic residues" evidence="8">
    <location>
        <begin position="124"/>
        <end position="138"/>
    </location>
</feature>
<dbReference type="InterPro" id="IPR006660">
    <property type="entry name" value="Arsenate_reductase-like"/>
</dbReference>
<feature type="region of interest" description="Disordered" evidence="8">
    <location>
        <begin position="122"/>
        <end position="145"/>
    </location>
</feature>
<evidence type="ECO:0000313" key="10">
    <source>
        <dbReference type="Proteomes" id="UP000236345"/>
    </source>
</evidence>